<keyword evidence="2" id="KW-1185">Reference proteome</keyword>
<gene>
    <name evidence="1" type="ORF">I551_2208</name>
</gene>
<reference evidence="1 2" key="1">
    <citation type="submission" date="2014-01" db="EMBL/GenBank/DDBJ databases">
        <authorList>
            <person name="Dobos K."/>
            <person name="Lenaerts A."/>
            <person name="Ordway D."/>
            <person name="DeGroote M.A."/>
            <person name="Parker T."/>
            <person name="Sizemore C."/>
            <person name="Tallon L.J."/>
            <person name="Sadzewicz L.K."/>
            <person name="Sengamalay N."/>
            <person name="Fraser C.M."/>
            <person name="Hine E."/>
            <person name="Shefchek K.A."/>
            <person name="Das S.P."/>
            <person name="Tettelin H."/>
        </authorList>
    </citation>
    <scope>NUCLEOTIDE SEQUENCE [LARGE SCALE GENOMIC DNA]</scope>
    <source>
        <strain evidence="1 2">Harvey</strain>
    </source>
</reference>
<proteinExistence type="predicted"/>
<sequence length="38" mass="4518">MSTVFERVPLRELPLPYPARSWRSYPRCSDSSHPKRSQ</sequence>
<comment type="caution">
    <text evidence="1">The sequence shown here is derived from an EMBL/GenBank/DDBJ whole genome shotgun (WGS) entry which is preliminary data.</text>
</comment>
<name>A0ABN0R3A7_MYCUL</name>
<evidence type="ECO:0000313" key="1">
    <source>
        <dbReference type="EMBL" id="EUA91353.1"/>
    </source>
</evidence>
<accession>A0ABN0R3A7</accession>
<protein>
    <submittedName>
        <fullName evidence="1">Uncharacterized protein</fullName>
    </submittedName>
</protein>
<evidence type="ECO:0000313" key="2">
    <source>
        <dbReference type="Proteomes" id="UP000020681"/>
    </source>
</evidence>
<dbReference type="Proteomes" id="UP000020681">
    <property type="component" value="Unassembled WGS sequence"/>
</dbReference>
<organism evidence="1 2">
    <name type="scientific">Mycobacterium ulcerans str. Harvey</name>
    <dbReference type="NCBI Taxonomy" id="1299332"/>
    <lineage>
        <taxon>Bacteria</taxon>
        <taxon>Bacillati</taxon>
        <taxon>Actinomycetota</taxon>
        <taxon>Actinomycetes</taxon>
        <taxon>Mycobacteriales</taxon>
        <taxon>Mycobacteriaceae</taxon>
        <taxon>Mycobacterium</taxon>
        <taxon>Mycobacterium ulcerans group</taxon>
    </lineage>
</organism>
<dbReference type="EMBL" id="JAOL01000090">
    <property type="protein sequence ID" value="EUA91353.1"/>
    <property type="molecule type" value="Genomic_DNA"/>
</dbReference>